<evidence type="ECO:0000256" key="1">
    <source>
        <dbReference type="SAM" id="MobiDB-lite"/>
    </source>
</evidence>
<dbReference type="SUPFAM" id="SSF52540">
    <property type="entry name" value="P-loop containing nucleoside triphosphate hydrolases"/>
    <property type="match status" value="1"/>
</dbReference>
<evidence type="ECO:0000259" key="2">
    <source>
        <dbReference type="Pfam" id="PF00004"/>
    </source>
</evidence>
<reference evidence="4" key="1">
    <citation type="journal article" date="2019" name="Int. J. Syst. Evol. Microbiol.">
        <title>The Global Catalogue of Microorganisms (GCM) 10K type strain sequencing project: providing services to taxonomists for standard genome sequencing and annotation.</title>
        <authorList>
            <consortium name="The Broad Institute Genomics Platform"/>
            <consortium name="The Broad Institute Genome Sequencing Center for Infectious Disease"/>
            <person name="Wu L."/>
            <person name="Ma J."/>
        </authorList>
    </citation>
    <scope>NUCLEOTIDE SEQUENCE [LARGE SCALE GENOMIC DNA]</scope>
    <source>
        <strain evidence="4">CCM 7044</strain>
    </source>
</reference>
<dbReference type="Pfam" id="PF00004">
    <property type="entry name" value="AAA"/>
    <property type="match status" value="1"/>
</dbReference>
<dbReference type="InterPro" id="IPR027417">
    <property type="entry name" value="P-loop_NTPase"/>
</dbReference>
<evidence type="ECO:0000313" key="4">
    <source>
        <dbReference type="Proteomes" id="UP001597479"/>
    </source>
</evidence>
<accession>A0ABW5VST4</accession>
<organism evidence="3 4">
    <name type="scientific">Promicromonospora vindobonensis</name>
    <dbReference type="NCBI Taxonomy" id="195748"/>
    <lineage>
        <taxon>Bacteria</taxon>
        <taxon>Bacillati</taxon>
        <taxon>Actinomycetota</taxon>
        <taxon>Actinomycetes</taxon>
        <taxon>Micrococcales</taxon>
        <taxon>Promicromonosporaceae</taxon>
        <taxon>Promicromonospora</taxon>
    </lineage>
</organism>
<dbReference type="EMBL" id="JBHUOG010000002">
    <property type="protein sequence ID" value="MFD2794642.1"/>
    <property type="molecule type" value="Genomic_DNA"/>
</dbReference>
<dbReference type="Proteomes" id="UP001597479">
    <property type="component" value="Unassembled WGS sequence"/>
</dbReference>
<feature type="region of interest" description="Disordered" evidence="1">
    <location>
        <begin position="328"/>
        <end position="348"/>
    </location>
</feature>
<protein>
    <submittedName>
        <fullName evidence="3">AAA family ATPase</fullName>
    </submittedName>
</protein>
<gene>
    <name evidence="3" type="ORF">ACFS27_13880</name>
</gene>
<dbReference type="RefSeq" id="WP_377183922.1">
    <property type="nucleotide sequence ID" value="NZ_JBHUOG010000002.1"/>
</dbReference>
<comment type="caution">
    <text evidence="3">The sequence shown here is derived from an EMBL/GenBank/DDBJ whole genome shotgun (WGS) entry which is preliminary data.</text>
</comment>
<dbReference type="InterPro" id="IPR003959">
    <property type="entry name" value="ATPase_AAA_core"/>
</dbReference>
<proteinExistence type="predicted"/>
<keyword evidence="4" id="KW-1185">Reference proteome</keyword>
<sequence>MPASTIVASGGAFRLYDDSVQTFDDLPVATYTIAFSQMSGYSLHEAEPLAPGEETIYGNHASRVRRIVTGYRAMDRSLGVILSGDKGMGKSLMIRMLAEQMRELHRLPTVLVQHSTPGLASFLDELGESVVVFDEFEKVFASEGDAEAQNQFLSLFDGLSVTKRLYVLSVNELSRVNDYMLNRPGRFHYHMRFAYPEPETVATYLRNHVPGISDAQVDEVVDFARKYDLNFDHLRAVAFELRLGEPFAEVLGDLNIKRTERIGSYVEAHVTWDDGDTAVLTGPVDLFDRDSTQSITDWDLRAGLRFRMRDAVPTKHGYLLSTGAFEPVDTRDDEDKAEDDERPTAVSVVLRRPQKRSIDF</sequence>
<dbReference type="Gene3D" id="3.40.50.300">
    <property type="entry name" value="P-loop containing nucleotide triphosphate hydrolases"/>
    <property type="match status" value="1"/>
</dbReference>
<name>A0ABW5VST4_9MICO</name>
<feature type="domain" description="ATPase AAA-type core" evidence="2">
    <location>
        <begin position="80"/>
        <end position="193"/>
    </location>
</feature>
<evidence type="ECO:0000313" key="3">
    <source>
        <dbReference type="EMBL" id="MFD2794642.1"/>
    </source>
</evidence>